<evidence type="ECO:0000313" key="2">
    <source>
        <dbReference type="EMBL" id="WLQ42603.1"/>
    </source>
</evidence>
<dbReference type="Proteomes" id="UP001229952">
    <property type="component" value="Chromosome"/>
</dbReference>
<reference evidence="2 3" key="1">
    <citation type="submission" date="2023-03" db="EMBL/GenBank/DDBJ databases">
        <title>Isolation and description of six Streptomyces strains from soil environments, able to metabolize different microbial glucans.</title>
        <authorList>
            <person name="Widen T."/>
            <person name="Larsbrink J."/>
        </authorList>
    </citation>
    <scope>NUCLEOTIDE SEQUENCE [LARGE SCALE GENOMIC DNA]</scope>
    <source>
        <strain evidence="2 3">Mut2</strain>
    </source>
</reference>
<feature type="region of interest" description="Disordered" evidence="1">
    <location>
        <begin position="1"/>
        <end position="28"/>
    </location>
</feature>
<name>A0ABY9I6U4_9ACTN</name>
<feature type="region of interest" description="Disordered" evidence="1">
    <location>
        <begin position="75"/>
        <end position="94"/>
    </location>
</feature>
<evidence type="ECO:0000256" key="1">
    <source>
        <dbReference type="SAM" id="MobiDB-lite"/>
    </source>
</evidence>
<proteinExistence type="predicted"/>
<gene>
    <name evidence="2" type="ORF">P8A22_23255</name>
</gene>
<evidence type="ECO:0000313" key="3">
    <source>
        <dbReference type="Proteomes" id="UP001229952"/>
    </source>
</evidence>
<organism evidence="2 3">
    <name type="scientific">Streptomyces laculatispora</name>
    <dbReference type="NCBI Taxonomy" id="887464"/>
    <lineage>
        <taxon>Bacteria</taxon>
        <taxon>Bacillati</taxon>
        <taxon>Actinomycetota</taxon>
        <taxon>Actinomycetes</taxon>
        <taxon>Kitasatosporales</taxon>
        <taxon>Streptomycetaceae</taxon>
        <taxon>Streptomyces</taxon>
    </lineage>
</organism>
<dbReference type="RefSeq" id="WP_306090031.1">
    <property type="nucleotide sequence ID" value="NZ_CP120992.1"/>
</dbReference>
<dbReference type="EMBL" id="CP120992">
    <property type="protein sequence ID" value="WLQ42603.1"/>
    <property type="molecule type" value="Genomic_DNA"/>
</dbReference>
<sequence>MPCRPGPTGRTPPPSRPSSRPGLLTDAPLSPRLRSALFRVLAKMPGATVTEGVKDGNGRFGTRISWKWEARPTESNKEDWRWEPAPVAGEEDKGGWKMATAATLRPNWIVSPFDGRLLEVGLDPDDRPGHVVQRQTYLYAGPANSTR</sequence>
<keyword evidence="3" id="KW-1185">Reference proteome</keyword>
<protein>
    <submittedName>
        <fullName evidence="2">Uncharacterized protein</fullName>
    </submittedName>
</protein>
<accession>A0ABY9I6U4</accession>